<reference evidence="18" key="2">
    <citation type="submission" date="2025-08" db="UniProtKB">
        <authorList>
            <consortium name="Ensembl"/>
        </authorList>
    </citation>
    <scope>IDENTIFICATION</scope>
    <source>
        <strain evidence="18">Glennie</strain>
    </source>
</reference>
<dbReference type="InParanoid" id="A0A6I8MY15"/>
<dbReference type="FunFam" id="3.40.50.150:FF:000077">
    <property type="entry name" value="HemK methyltransferase family member 2"/>
    <property type="match status" value="1"/>
</dbReference>
<evidence type="ECO:0000256" key="11">
    <source>
        <dbReference type="ARBA" id="ARBA00075330"/>
    </source>
</evidence>
<evidence type="ECO:0000256" key="9">
    <source>
        <dbReference type="ARBA" id="ARBA00053180"/>
    </source>
</evidence>
<comment type="catalytic activity">
    <reaction evidence="7">
        <text>L-lysyl-[histone] + S-adenosyl-L-methionine = N(6)-methyl-L-lysyl-[histone] + S-adenosyl-L-homocysteine + H(+)</text>
        <dbReference type="Rhea" id="RHEA:10024"/>
        <dbReference type="Rhea" id="RHEA-COMP:9845"/>
        <dbReference type="Rhea" id="RHEA-COMP:9846"/>
        <dbReference type="ChEBI" id="CHEBI:15378"/>
        <dbReference type="ChEBI" id="CHEBI:29969"/>
        <dbReference type="ChEBI" id="CHEBI:57856"/>
        <dbReference type="ChEBI" id="CHEBI:59789"/>
        <dbReference type="ChEBI" id="CHEBI:61929"/>
    </reaction>
    <physiologicalReaction direction="left-to-right" evidence="7">
        <dbReference type="Rhea" id="RHEA:10025"/>
    </physiologicalReaction>
</comment>
<gene>
    <name evidence="18" type="primary">N6AMT1</name>
</gene>
<reference evidence="18" key="3">
    <citation type="submission" date="2025-09" db="UniProtKB">
        <authorList>
            <consortium name="Ensembl"/>
        </authorList>
    </citation>
    <scope>IDENTIFICATION</scope>
    <source>
        <strain evidence="18">Glennie</strain>
    </source>
</reference>
<dbReference type="GO" id="GO:0008757">
    <property type="term" value="F:S-adenosylmethionine-dependent methyltransferase activity"/>
    <property type="evidence" value="ECO:0000318"/>
    <property type="project" value="GO_Central"/>
</dbReference>
<dbReference type="AlphaFoldDB" id="A0A6I8MY15"/>
<evidence type="ECO:0000259" key="17">
    <source>
        <dbReference type="Pfam" id="PF05175"/>
    </source>
</evidence>
<dbReference type="GO" id="GO:0005634">
    <property type="term" value="C:nucleus"/>
    <property type="evidence" value="ECO:0007669"/>
    <property type="project" value="UniProtKB-SubCell"/>
</dbReference>
<dbReference type="PROSITE" id="PS00092">
    <property type="entry name" value="N6_MTASE"/>
    <property type="match status" value="1"/>
</dbReference>
<dbReference type="GO" id="GO:0036009">
    <property type="term" value="F:protein-glutamine N-methyltransferase activity"/>
    <property type="evidence" value="ECO:0007669"/>
    <property type="project" value="Ensembl"/>
</dbReference>
<keyword evidence="6" id="KW-0539">Nucleus</keyword>
<name>A0A6I8MY15_ORNAN</name>
<dbReference type="Pfam" id="PF05175">
    <property type="entry name" value="MTS"/>
    <property type="match status" value="1"/>
</dbReference>
<evidence type="ECO:0000256" key="16">
    <source>
        <dbReference type="ARBA" id="ARBA00093667"/>
    </source>
</evidence>
<evidence type="ECO:0000256" key="12">
    <source>
        <dbReference type="ARBA" id="ARBA00076540"/>
    </source>
</evidence>
<evidence type="ECO:0000256" key="7">
    <source>
        <dbReference type="ARBA" id="ARBA00048619"/>
    </source>
</evidence>
<evidence type="ECO:0000256" key="13">
    <source>
        <dbReference type="ARBA" id="ARBA00080992"/>
    </source>
</evidence>
<dbReference type="Proteomes" id="UP000002279">
    <property type="component" value="Chromosome 17"/>
</dbReference>
<dbReference type="GO" id="GO:0003676">
    <property type="term" value="F:nucleic acid binding"/>
    <property type="evidence" value="ECO:0007669"/>
    <property type="project" value="InterPro"/>
</dbReference>
<keyword evidence="5" id="KW-0949">S-adenosyl-L-methionine</keyword>
<dbReference type="Gene3D" id="3.40.50.150">
    <property type="entry name" value="Vaccinia Virus protein VP39"/>
    <property type="match status" value="1"/>
</dbReference>
<evidence type="ECO:0000256" key="8">
    <source>
        <dbReference type="ARBA" id="ARBA00050903"/>
    </source>
</evidence>
<keyword evidence="3" id="KW-0489">Methyltransferase</keyword>
<evidence type="ECO:0000256" key="1">
    <source>
        <dbReference type="ARBA" id="ARBA00004123"/>
    </source>
</evidence>
<dbReference type="InterPro" id="IPR007848">
    <property type="entry name" value="Small_mtfrase_dom"/>
</dbReference>
<dbReference type="Bgee" id="ENSOANG00000038448">
    <property type="expression patterns" value="Expressed in heart and 7 other cell types or tissues"/>
</dbReference>
<keyword evidence="19" id="KW-1185">Reference proteome</keyword>
<keyword evidence="4" id="KW-0808">Transferase</keyword>
<evidence type="ECO:0000256" key="3">
    <source>
        <dbReference type="ARBA" id="ARBA00022603"/>
    </source>
</evidence>
<comment type="catalytic activity">
    <reaction evidence="8">
        <text>methylarsonous acid + S-adenosyl-L-methionine = dimethylarsinate + S-adenosyl-L-homocysteine + 2 H(+)</text>
        <dbReference type="Rhea" id="RHEA:11684"/>
        <dbReference type="ChEBI" id="CHEBI:15378"/>
        <dbReference type="ChEBI" id="CHEBI:16223"/>
        <dbReference type="ChEBI" id="CHEBI:17826"/>
        <dbReference type="ChEBI" id="CHEBI:57856"/>
        <dbReference type="ChEBI" id="CHEBI:59789"/>
    </reaction>
</comment>
<dbReference type="InterPro" id="IPR029063">
    <property type="entry name" value="SAM-dependent_MTases_sf"/>
</dbReference>
<proteinExistence type="inferred from homology"/>
<dbReference type="NCBIfam" id="TIGR00537">
    <property type="entry name" value="hemK_rel_arch"/>
    <property type="match status" value="1"/>
</dbReference>
<dbReference type="GO" id="GO:0008276">
    <property type="term" value="F:protein methyltransferase activity"/>
    <property type="evidence" value="ECO:0000318"/>
    <property type="project" value="GO_Central"/>
</dbReference>
<dbReference type="PANTHER" id="PTHR45875">
    <property type="entry name" value="METHYLTRANSFERASE N6AMT1"/>
    <property type="match status" value="1"/>
</dbReference>
<sequence length="293" mass="31283">MCSRGGRCAVRGRMRSREVAVRGRVRSREVAVRGRVRSRGRCREGAHAPGALRARPNCRRACAGFLRARMRARKETMSGRPAAPVPPHPPVGRGAFREVYEPDDDTYLLLDALDRAALDLAGVEVCLEVGSGSGVVSAFLASVIGPGALYLCTDLNPQAAACTLETAARNRVLVQPVVTDLVRGLLPRLRGAVDLLVFNPPYVPTPSHEVGSPGVASAWAGGRRGREVTDRLLPAAAELLSAGGLFFLVTVRENDPEDILAAMEAAGLPGSVALTRRAGGESLSVLRFRRPRR</sequence>
<dbReference type="InterPro" id="IPR052190">
    <property type="entry name" value="Euk-Arch_PrmC-MTase"/>
</dbReference>
<dbReference type="InterPro" id="IPR002052">
    <property type="entry name" value="DNA_methylase_N6_adenine_CS"/>
</dbReference>
<dbReference type="OMA" id="EWDDWME"/>
<accession>A0A6I8MY15</accession>
<comment type="subunit">
    <text evidence="10">Heterodimer; heterodimerization with TRMT112 is required for S-adenosyl-L-methionine-binding.</text>
</comment>
<dbReference type="CDD" id="cd02440">
    <property type="entry name" value="AdoMet_MTases"/>
    <property type="match status" value="1"/>
</dbReference>
<dbReference type="GO" id="GO:0032259">
    <property type="term" value="P:methylation"/>
    <property type="evidence" value="ECO:0007669"/>
    <property type="project" value="UniProtKB-KW"/>
</dbReference>
<reference evidence="18 19" key="1">
    <citation type="journal article" date="2008" name="Nature">
        <title>Genome analysis of the platypus reveals unique signatures of evolution.</title>
        <authorList>
            <person name="Warren W.C."/>
            <person name="Hillier L.W."/>
            <person name="Marshall Graves J.A."/>
            <person name="Birney E."/>
            <person name="Ponting C.P."/>
            <person name="Grutzner F."/>
            <person name="Belov K."/>
            <person name="Miller W."/>
            <person name="Clarke L."/>
            <person name="Chinwalla A.T."/>
            <person name="Yang S.P."/>
            <person name="Heger A."/>
            <person name="Locke D.P."/>
            <person name="Miethke P."/>
            <person name="Waters P.D."/>
            <person name="Veyrunes F."/>
            <person name="Fulton L."/>
            <person name="Fulton B."/>
            <person name="Graves T."/>
            <person name="Wallis J."/>
            <person name="Puente X.S."/>
            <person name="Lopez-Otin C."/>
            <person name="Ordonez G.R."/>
            <person name="Eichler E.E."/>
            <person name="Chen L."/>
            <person name="Cheng Z."/>
            <person name="Deakin J.E."/>
            <person name="Alsop A."/>
            <person name="Thompson K."/>
            <person name="Kirby P."/>
            <person name="Papenfuss A.T."/>
            <person name="Wakefield M.J."/>
            <person name="Olender T."/>
            <person name="Lancet D."/>
            <person name="Huttley G.A."/>
            <person name="Smit A.F."/>
            <person name="Pask A."/>
            <person name="Temple-Smith P."/>
            <person name="Batzer M.A."/>
            <person name="Walker J.A."/>
            <person name="Konkel M.K."/>
            <person name="Harris R.S."/>
            <person name="Whittington C.M."/>
            <person name="Wong E.S."/>
            <person name="Gemmell N.J."/>
            <person name="Buschiazzo E."/>
            <person name="Vargas Jentzsch I.M."/>
            <person name="Merkel A."/>
            <person name="Schmitz J."/>
            <person name="Zemann A."/>
            <person name="Churakov G."/>
            <person name="Kriegs J.O."/>
            <person name="Brosius J."/>
            <person name="Murchison E.P."/>
            <person name="Sachidanandam R."/>
            <person name="Smith C."/>
            <person name="Hannon G.J."/>
            <person name="Tsend-Ayush E."/>
            <person name="McMillan D."/>
            <person name="Attenborough R."/>
            <person name="Rens W."/>
            <person name="Ferguson-Smith M."/>
            <person name="Lefevre C.M."/>
            <person name="Sharp J.A."/>
            <person name="Nicholas K.R."/>
            <person name="Ray D.A."/>
            <person name="Kube M."/>
            <person name="Reinhardt R."/>
            <person name="Pringle T.H."/>
            <person name="Taylor J."/>
            <person name="Jones R.C."/>
            <person name="Nixon B."/>
            <person name="Dacheux J.L."/>
            <person name="Niwa H."/>
            <person name="Sekita Y."/>
            <person name="Huang X."/>
            <person name="Stark A."/>
            <person name="Kheradpour P."/>
            <person name="Kellis M."/>
            <person name="Flicek P."/>
            <person name="Chen Y."/>
            <person name="Webber C."/>
            <person name="Hardison R."/>
            <person name="Nelson J."/>
            <person name="Hallsworth-Pepin K."/>
            <person name="Delehaunty K."/>
            <person name="Markovic C."/>
            <person name="Minx P."/>
            <person name="Feng Y."/>
            <person name="Kremitzki C."/>
            <person name="Mitreva M."/>
            <person name="Glasscock J."/>
            <person name="Wylie T."/>
            <person name="Wohldmann P."/>
            <person name="Thiru P."/>
            <person name="Nhan M.N."/>
            <person name="Pohl C.S."/>
            <person name="Smith S.M."/>
            <person name="Hou S."/>
            <person name="Nefedov M."/>
            <person name="de Jong P.J."/>
            <person name="Renfree M.B."/>
            <person name="Mardis E.R."/>
            <person name="Wilson R.K."/>
        </authorList>
    </citation>
    <scope>NUCLEOTIDE SEQUENCE [LARGE SCALE GENOMIC DNA]</scope>
    <source>
        <strain evidence="18 19">Glennie</strain>
    </source>
</reference>
<comment type="function">
    <text evidence="9">Methyltransferase that can methylate proteins and, to a lower extent, arsenic. Catalytic subunit of a heterodimer with TRMT112, which monomethylates 'Lys-12' of histone H4 (H4K12me1), a modification present at the promoters of numerous genes encoding cell cycle regulators. Catalytic subunit of a heterodimer with TRMT112, which catalyzes N5-methylation of Glu residue of proteins with a Gly-Gln-Xaa-Xaa-Xaa-Arg motif. Methylates ETF1 on 'Gln-185'; ETF1 needs to be complexed to ERF3 in its GTP-bound form to be efficiently methylated. May also play a role in the modulation of arsenic-induced toxicity by mediating the conversion of monomethylarsonous acid (3+) into the less toxic dimethylarsonic acid. It however only plays a limited role in arsenic metabolism compared with AS3MT.</text>
</comment>
<feature type="domain" description="Methyltransferase small" evidence="17">
    <location>
        <begin position="102"/>
        <end position="203"/>
    </location>
</feature>
<dbReference type="InterPro" id="IPR004557">
    <property type="entry name" value="PrmC-related"/>
</dbReference>
<comment type="subcellular location">
    <subcellularLocation>
        <location evidence="1">Nucleus</location>
    </subcellularLocation>
</comment>
<evidence type="ECO:0000256" key="14">
    <source>
        <dbReference type="ARBA" id="ARBA00083337"/>
    </source>
</evidence>
<evidence type="ECO:0000256" key="10">
    <source>
        <dbReference type="ARBA" id="ARBA00062344"/>
    </source>
</evidence>
<dbReference type="FunCoup" id="A0A6I8MY15">
    <property type="interactions" value="1090"/>
</dbReference>
<organism evidence="18 19">
    <name type="scientific">Ornithorhynchus anatinus</name>
    <name type="common">Duckbill platypus</name>
    <dbReference type="NCBI Taxonomy" id="9258"/>
    <lineage>
        <taxon>Eukaryota</taxon>
        <taxon>Metazoa</taxon>
        <taxon>Chordata</taxon>
        <taxon>Craniata</taxon>
        <taxon>Vertebrata</taxon>
        <taxon>Euteleostomi</taxon>
        <taxon>Mammalia</taxon>
        <taxon>Monotremata</taxon>
        <taxon>Ornithorhynchidae</taxon>
        <taxon>Ornithorhynchus</taxon>
    </lineage>
</organism>
<dbReference type="GO" id="GO:0035657">
    <property type="term" value="C:eRF1 methyltransferase complex"/>
    <property type="evidence" value="ECO:0000318"/>
    <property type="project" value="GO_Central"/>
</dbReference>
<evidence type="ECO:0000256" key="4">
    <source>
        <dbReference type="ARBA" id="ARBA00022679"/>
    </source>
</evidence>
<dbReference type="SUPFAM" id="SSF53335">
    <property type="entry name" value="S-adenosyl-L-methionine-dependent methyltransferases"/>
    <property type="match status" value="1"/>
</dbReference>
<dbReference type="Ensembl" id="ENSOANT00000071430.1">
    <property type="protein sequence ID" value="ENSOANP00000033618.1"/>
    <property type="gene ID" value="ENSOANG00000038448.1"/>
</dbReference>
<dbReference type="GeneTree" id="ENSGT00390000013073"/>
<evidence type="ECO:0000256" key="6">
    <source>
        <dbReference type="ARBA" id="ARBA00023242"/>
    </source>
</evidence>
<evidence type="ECO:0000313" key="19">
    <source>
        <dbReference type="Proteomes" id="UP000002279"/>
    </source>
</evidence>
<evidence type="ECO:0000256" key="2">
    <source>
        <dbReference type="ARBA" id="ARBA00006149"/>
    </source>
</evidence>
<evidence type="ECO:0000313" key="18">
    <source>
        <dbReference type="Ensembl" id="ENSOANP00000033618.1"/>
    </source>
</evidence>
<evidence type="ECO:0000256" key="5">
    <source>
        <dbReference type="ARBA" id="ARBA00022691"/>
    </source>
</evidence>
<protein>
    <recommendedName>
        <fullName evidence="15">Methyltransferase HEMK2</fullName>
    </recommendedName>
    <alternativeName>
        <fullName evidence="14">HemK methyltransferase family member 2</fullName>
    </alternativeName>
    <alternativeName>
        <fullName evidence="12">Lysine N-methyltransferase 9</fullName>
    </alternativeName>
    <alternativeName>
        <fullName evidence="11">Methylarsonite methyltransferase N6AMT1</fullName>
    </alternativeName>
    <alternativeName>
        <fullName evidence="16">Methyltransferase N6AMT1</fullName>
    </alternativeName>
    <alternativeName>
        <fullName evidence="13">Protein N(5)-glutamine methyltransferase</fullName>
    </alternativeName>
</protein>
<dbReference type="PANTHER" id="PTHR45875:SF1">
    <property type="entry name" value="METHYLTRANSFERASE N6AMT1"/>
    <property type="match status" value="1"/>
</dbReference>
<evidence type="ECO:0000256" key="15">
    <source>
        <dbReference type="ARBA" id="ARBA00093624"/>
    </source>
</evidence>
<comment type="similarity">
    <text evidence="2">Belongs to the eukaryotic/archaeal PrmC-related family.</text>
</comment>